<reference evidence="12" key="1">
    <citation type="submission" date="2007-02" db="EMBL/GenBank/DDBJ databases">
        <title>Complete sequence of Pyrobaculum calidifontis JCM 11548.</title>
        <authorList>
            <consortium name="US DOE Joint Genome Institute"/>
            <person name="Copeland A."/>
            <person name="Lucas S."/>
            <person name="Lapidus A."/>
            <person name="Barry K."/>
            <person name="Glavina del Rio T."/>
            <person name="Dalin E."/>
            <person name="Tice H."/>
            <person name="Pitluck S."/>
            <person name="Chain P."/>
            <person name="Malfatti S."/>
            <person name="Shin M."/>
            <person name="Vergez L."/>
            <person name="Schmutz J."/>
            <person name="Larimer F."/>
            <person name="Land M."/>
            <person name="Hauser L."/>
            <person name="Kyrpides N."/>
            <person name="Mikhailova N."/>
            <person name="Cozen A.E."/>
            <person name="Fitz-Gibbon S.T."/>
            <person name="House C.H."/>
            <person name="Saltikov C."/>
            <person name="Lowe T.M."/>
            <person name="Richardson P."/>
        </authorList>
    </citation>
    <scope>NUCLEOTIDE SEQUENCE [LARGE SCALE GENOMIC DNA]</scope>
    <source>
        <strain evidence="12">JCM 11548</strain>
    </source>
</reference>
<evidence type="ECO:0000256" key="2">
    <source>
        <dbReference type="ARBA" id="ARBA00006214"/>
    </source>
</evidence>
<dbReference type="HOGENOM" id="CLU_1870815_0_0_2"/>
<dbReference type="GO" id="GO:0016491">
    <property type="term" value="F:oxidoreductase activity"/>
    <property type="evidence" value="ECO:0007669"/>
    <property type="project" value="UniProtKB-KW"/>
</dbReference>
<keyword evidence="6" id="KW-0560">Oxidoreductase</keyword>
<comment type="subcellular location">
    <subcellularLocation>
        <location evidence="1">Membrane</location>
        <topology evidence="1">Multi-pass membrane protein</topology>
    </subcellularLocation>
</comment>
<evidence type="ECO:0000313" key="13">
    <source>
        <dbReference type="Proteomes" id="UP000001431"/>
    </source>
</evidence>
<sequence length="133" mass="13531">MRFLPSLAGLSAGIALALLGLGQAALWALAATGVFHALFQKPQALCAKGGGCEKVLSSPYARPFGVPMEVLGAAWFIGVLPAYYLGAGQLWAFIGIAGVAVLTAIEAKLRAFCAYCTVAHLIGLAAAALLLSA</sequence>
<feature type="transmembrane region" description="Helical" evidence="10">
    <location>
        <begin position="82"/>
        <end position="105"/>
    </location>
</feature>
<evidence type="ECO:0000256" key="3">
    <source>
        <dbReference type="ARBA" id="ARBA00022692"/>
    </source>
</evidence>
<keyword evidence="8" id="KW-1015">Disulfide bond</keyword>
<evidence type="ECO:0000256" key="4">
    <source>
        <dbReference type="ARBA" id="ARBA00022719"/>
    </source>
</evidence>
<dbReference type="Gene3D" id="1.20.1440.130">
    <property type="entry name" value="VKOR domain"/>
    <property type="match status" value="1"/>
</dbReference>
<dbReference type="AlphaFoldDB" id="A3MVJ3"/>
<keyword evidence="9" id="KW-0676">Redox-active center</keyword>
<dbReference type="eggNOG" id="arCOG03749">
    <property type="taxonomic scope" value="Archaea"/>
</dbReference>
<dbReference type="SMART" id="SM00756">
    <property type="entry name" value="VKc"/>
    <property type="match status" value="1"/>
</dbReference>
<feature type="transmembrane region" description="Helical" evidence="10">
    <location>
        <begin position="112"/>
        <end position="131"/>
    </location>
</feature>
<evidence type="ECO:0000256" key="8">
    <source>
        <dbReference type="ARBA" id="ARBA00023157"/>
    </source>
</evidence>
<dbReference type="GO" id="GO:0016020">
    <property type="term" value="C:membrane"/>
    <property type="evidence" value="ECO:0007669"/>
    <property type="project" value="UniProtKB-SubCell"/>
</dbReference>
<comment type="similarity">
    <text evidence="2">Belongs to the VKOR family.</text>
</comment>
<keyword evidence="4" id="KW-0874">Quinone</keyword>
<dbReference type="EMBL" id="CP000561">
    <property type="protein sequence ID" value="ABO08660.1"/>
    <property type="molecule type" value="Genomic_DNA"/>
</dbReference>
<evidence type="ECO:0000256" key="1">
    <source>
        <dbReference type="ARBA" id="ARBA00004141"/>
    </source>
</evidence>
<keyword evidence="5 10" id="KW-1133">Transmembrane helix</keyword>
<dbReference type="KEGG" id="pcl:Pcal_1235"/>
<evidence type="ECO:0000256" key="9">
    <source>
        <dbReference type="ARBA" id="ARBA00023284"/>
    </source>
</evidence>
<dbReference type="GO" id="GO:0048038">
    <property type="term" value="F:quinone binding"/>
    <property type="evidence" value="ECO:0007669"/>
    <property type="project" value="UniProtKB-KW"/>
</dbReference>
<dbReference type="OrthoDB" id="29240at2157"/>
<dbReference type="Proteomes" id="UP000001431">
    <property type="component" value="Chromosome"/>
</dbReference>
<evidence type="ECO:0000256" key="6">
    <source>
        <dbReference type="ARBA" id="ARBA00023002"/>
    </source>
</evidence>
<dbReference type="Pfam" id="PF07884">
    <property type="entry name" value="VKOR"/>
    <property type="match status" value="1"/>
</dbReference>
<proteinExistence type="inferred from homology"/>
<keyword evidence="3 10" id="KW-0812">Transmembrane</keyword>
<evidence type="ECO:0000259" key="11">
    <source>
        <dbReference type="SMART" id="SM00756"/>
    </source>
</evidence>
<gene>
    <name evidence="12" type="ordered locus">Pcal_1235</name>
</gene>
<dbReference type="InterPro" id="IPR038354">
    <property type="entry name" value="VKOR_sf"/>
</dbReference>
<name>A3MVJ3_PYRCJ</name>
<feature type="domain" description="Vitamin K epoxide reductase" evidence="11">
    <location>
        <begin position="5"/>
        <end position="133"/>
    </location>
</feature>
<keyword evidence="13" id="KW-1185">Reference proteome</keyword>
<evidence type="ECO:0000256" key="5">
    <source>
        <dbReference type="ARBA" id="ARBA00022989"/>
    </source>
</evidence>
<evidence type="ECO:0000313" key="12">
    <source>
        <dbReference type="EMBL" id="ABO08660.1"/>
    </source>
</evidence>
<protein>
    <submittedName>
        <fullName evidence="12">Vitamin K epoxide reductase</fullName>
    </submittedName>
</protein>
<dbReference type="CDD" id="cd12918">
    <property type="entry name" value="VKOR_arc"/>
    <property type="match status" value="1"/>
</dbReference>
<dbReference type="InterPro" id="IPR012932">
    <property type="entry name" value="VKOR"/>
</dbReference>
<accession>A3MVJ3</accession>
<keyword evidence="7 10" id="KW-0472">Membrane</keyword>
<evidence type="ECO:0000256" key="7">
    <source>
        <dbReference type="ARBA" id="ARBA00023136"/>
    </source>
</evidence>
<evidence type="ECO:0000256" key="10">
    <source>
        <dbReference type="SAM" id="Phobius"/>
    </source>
</evidence>
<dbReference type="STRING" id="410359.Pcal_1235"/>
<organism evidence="12 13">
    <name type="scientific">Pyrobaculum calidifontis (strain DSM 21063 / JCM 11548 / VA1)</name>
    <dbReference type="NCBI Taxonomy" id="410359"/>
    <lineage>
        <taxon>Archaea</taxon>
        <taxon>Thermoproteota</taxon>
        <taxon>Thermoprotei</taxon>
        <taxon>Thermoproteales</taxon>
        <taxon>Thermoproteaceae</taxon>
        <taxon>Pyrobaculum</taxon>
    </lineage>
</organism>
<dbReference type="GeneID" id="4909865"/>
<dbReference type="RefSeq" id="WP_011849918.1">
    <property type="nucleotide sequence ID" value="NC_009073.1"/>
</dbReference>